<evidence type="ECO:0000313" key="2">
    <source>
        <dbReference type="Proteomes" id="UP000249547"/>
    </source>
</evidence>
<keyword evidence="2" id="KW-1185">Reference proteome</keyword>
<dbReference type="Proteomes" id="UP000249547">
    <property type="component" value="Unassembled WGS sequence"/>
</dbReference>
<organism evidence="1 2">
    <name type="scientific">Chitinophaga skermanii</name>
    <dbReference type="NCBI Taxonomy" id="331697"/>
    <lineage>
        <taxon>Bacteria</taxon>
        <taxon>Pseudomonadati</taxon>
        <taxon>Bacteroidota</taxon>
        <taxon>Chitinophagia</taxon>
        <taxon>Chitinophagales</taxon>
        <taxon>Chitinophagaceae</taxon>
        <taxon>Chitinophaga</taxon>
    </lineage>
</organism>
<comment type="caution">
    <text evidence="1">The sequence shown here is derived from an EMBL/GenBank/DDBJ whole genome shotgun (WGS) entry which is preliminary data.</text>
</comment>
<name>A0A327QVB6_9BACT</name>
<dbReference type="Pfam" id="PF16407">
    <property type="entry name" value="PKD_2"/>
    <property type="match status" value="1"/>
</dbReference>
<accession>A0A327QVB6</accession>
<dbReference type="InterPro" id="IPR032183">
    <property type="entry name" value="PKD-like"/>
</dbReference>
<gene>
    <name evidence="1" type="ORF">LX64_01280</name>
</gene>
<protein>
    <submittedName>
        <fullName evidence="1">PKD family protein</fullName>
    </submittedName>
</protein>
<sequence length="489" mass="54431">MKQINVLIIGLMAALVFSCKKDDSTGASNPIPTLTVSGISDTIKLFTYRDTLKINPTVSNENDYDYYWTNVTANFVPNLGDQIKIDTVARTKNIAWPVVLDPGQYFLVFNVRHKPTGVVTLKKVVFNVSTLNNDGWYLVKDNAGKTDIDFIHKAGRIDNWIAHYNNGKSLEGNAVKTIFASGLRKTLTSSDLYGGLVVLTDKTAGIYRVSNGFQTYKFDSMFFAKPAKADLKNVFQPMASTNLMIINGNKAYCMLKGSLFTELPQTYNVSPIAEVGAMDLGWDLNSKSVFCFNGMNFATLANNGRDLKNMKADLKWMAGYPGLRSIANMLWKLEDNRGMLYKLNVNYPSLIGSDTMMILKRDTLAPTHGLMQASMIAGNYDNDYIYYANGSDIYMTDIATTSERLQFTLPAGEVVTRMQHVKYPVPASGVTNTVDYLAIATYKNGRYKVWLHKITTIGTLQPLSTPTFEGEGRINTVIYMEQGNGSRVF</sequence>
<evidence type="ECO:0000313" key="1">
    <source>
        <dbReference type="EMBL" id="RAJ08626.1"/>
    </source>
</evidence>
<dbReference type="OrthoDB" id="1061929at2"/>
<dbReference type="PROSITE" id="PS51257">
    <property type="entry name" value="PROKAR_LIPOPROTEIN"/>
    <property type="match status" value="1"/>
</dbReference>
<proteinExistence type="predicted"/>
<reference evidence="1 2" key="1">
    <citation type="submission" date="2018-06" db="EMBL/GenBank/DDBJ databases">
        <title>Genomic Encyclopedia of Archaeal and Bacterial Type Strains, Phase II (KMG-II): from individual species to whole genera.</title>
        <authorList>
            <person name="Goeker M."/>
        </authorList>
    </citation>
    <scope>NUCLEOTIDE SEQUENCE [LARGE SCALE GENOMIC DNA]</scope>
    <source>
        <strain evidence="1 2">DSM 23857</strain>
    </source>
</reference>
<dbReference type="RefSeq" id="WP_158538546.1">
    <property type="nucleotide sequence ID" value="NZ_QLLL01000002.1"/>
</dbReference>
<dbReference type="EMBL" id="QLLL01000002">
    <property type="protein sequence ID" value="RAJ08626.1"/>
    <property type="molecule type" value="Genomic_DNA"/>
</dbReference>
<dbReference type="AlphaFoldDB" id="A0A327QVB6"/>